<dbReference type="EMBL" id="ML977031">
    <property type="protein sequence ID" value="KAF1949876.1"/>
    <property type="molecule type" value="Genomic_DNA"/>
</dbReference>
<evidence type="ECO:0000256" key="6">
    <source>
        <dbReference type="SAM" id="Phobius"/>
    </source>
</evidence>
<comment type="subcellular location">
    <subcellularLocation>
        <location evidence="1">Membrane</location>
        <topology evidence="1">Multi-pass membrane protein</topology>
    </subcellularLocation>
</comment>
<evidence type="ECO:0000313" key="7">
    <source>
        <dbReference type="EMBL" id="KAF1949876.1"/>
    </source>
</evidence>
<feature type="transmembrane region" description="Helical" evidence="6">
    <location>
        <begin position="158"/>
        <end position="183"/>
    </location>
</feature>
<evidence type="ECO:0000256" key="2">
    <source>
        <dbReference type="ARBA" id="ARBA00022448"/>
    </source>
</evidence>
<keyword evidence="3 6" id="KW-0812">Transmembrane</keyword>
<evidence type="ECO:0000256" key="3">
    <source>
        <dbReference type="ARBA" id="ARBA00022692"/>
    </source>
</evidence>
<feature type="transmembrane region" description="Helical" evidence="6">
    <location>
        <begin position="387"/>
        <end position="409"/>
    </location>
</feature>
<feature type="transmembrane region" description="Helical" evidence="6">
    <location>
        <begin position="415"/>
        <end position="437"/>
    </location>
</feature>
<accession>A0A6A5TGE8</accession>
<organism evidence="7 8">
    <name type="scientific">Byssothecium circinans</name>
    <dbReference type="NCBI Taxonomy" id="147558"/>
    <lineage>
        <taxon>Eukaryota</taxon>
        <taxon>Fungi</taxon>
        <taxon>Dikarya</taxon>
        <taxon>Ascomycota</taxon>
        <taxon>Pezizomycotina</taxon>
        <taxon>Dothideomycetes</taxon>
        <taxon>Pleosporomycetidae</taxon>
        <taxon>Pleosporales</taxon>
        <taxon>Massarineae</taxon>
        <taxon>Massarinaceae</taxon>
        <taxon>Byssothecium</taxon>
    </lineage>
</organism>
<feature type="transmembrane region" description="Helical" evidence="6">
    <location>
        <begin position="287"/>
        <end position="310"/>
    </location>
</feature>
<feature type="transmembrane region" description="Helical" evidence="6">
    <location>
        <begin position="94"/>
        <end position="112"/>
    </location>
</feature>
<reference evidence="7" key="1">
    <citation type="journal article" date="2020" name="Stud. Mycol.">
        <title>101 Dothideomycetes genomes: a test case for predicting lifestyles and emergence of pathogens.</title>
        <authorList>
            <person name="Haridas S."/>
            <person name="Albert R."/>
            <person name="Binder M."/>
            <person name="Bloem J."/>
            <person name="Labutti K."/>
            <person name="Salamov A."/>
            <person name="Andreopoulos B."/>
            <person name="Baker S."/>
            <person name="Barry K."/>
            <person name="Bills G."/>
            <person name="Bluhm B."/>
            <person name="Cannon C."/>
            <person name="Castanera R."/>
            <person name="Culley D."/>
            <person name="Daum C."/>
            <person name="Ezra D."/>
            <person name="Gonzalez J."/>
            <person name="Henrissat B."/>
            <person name="Kuo A."/>
            <person name="Liang C."/>
            <person name="Lipzen A."/>
            <person name="Lutzoni F."/>
            <person name="Magnuson J."/>
            <person name="Mondo S."/>
            <person name="Nolan M."/>
            <person name="Ohm R."/>
            <person name="Pangilinan J."/>
            <person name="Park H.-J."/>
            <person name="Ramirez L."/>
            <person name="Alfaro M."/>
            <person name="Sun H."/>
            <person name="Tritt A."/>
            <person name="Yoshinaga Y."/>
            <person name="Zwiers L.-H."/>
            <person name="Turgeon B."/>
            <person name="Goodwin S."/>
            <person name="Spatafora J."/>
            <person name="Crous P."/>
            <person name="Grigoriev I."/>
        </authorList>
    </citation>
    <scope>NUCLEOTIDE SEQUENCE</scope>
    <source>
        <strain evidence="7">CBS 675.92</strain>
    </source>
</reference>
<gene>
    <name evidence="7" type="ORF">CC80DRAFT_520313</name>
</gene>
<dbReference type="OrthoDB" id="2417308at2759"/>
<sequence>MPDIYSKTGSKSDKKAPSDGIIQNEFAASDDSDKGAIAQVEKGRTTDEIDNAILKLNGHEAVLERRFSWVSALGLAFSITNSWVGFLSNFGQNLIYGGPQVVIFGLIVAFFAQYTITLGLSELASAYPSSGGQYHFCYILAPPKTKRFAAYITGWMSLLAWLLVTASGISLAAVCTAGLVHFFHPEYEAATWHIWLVYVAHITKTVKISLYLSLIGFVLWFIVALAMKQESQPPSSITQSGLGTSGWPDRTAWLLGVSNAMYTFGGTDGVIHISEEIHQPGRRVPQVMSLTMFMGLLTSLPIFLVLMFYVRDLDALTSAPLASLEAIYQTTGSRVATSFLVIWLLSIYITCLSAQWVTSGRIAWAFARDGGLPFSNYFSHIDERKAFPVRTTIAAFVFVCIYGLLYLASTTAFNSIVTSAVLFLNISFAIPQGILLFQGRNKLPTRYLNLGYLGYFCNGFAIVWIVVLGTTVCMPPSLPVSVGNMNYSSVCLVGLMSIVLLFWFTLGKNFRGPDIDWEGLRAANIASLT</sequence>
<feature type="transmembrane region" description="Helical" evidence="6">
    <location>
        <begin position="340"/>
        <end position="366"/>
    </location>
</feature>
<name>A0A6A5TGE8_9PLEO</name>
<keyword evidence="8" id="KW-1185">Reference proteome</keyword>
<feature type="transmembrane region" description="Helical" evidence="6">
    <location>
        <begin position="208"/>
        <end position="227"/>
    </location>
</feature>
<dbReference type="GO" id="GO:0016020">
    <property type="term" value="C:membrane"/>
    <property type="evidence" value="ECO:0007669"/>
    <property type="project" value="UniProtKB-SubCell"/>
</dbReference>
<evidence type="ECO:0000256" key="5">
    <source>
        <dbReference type="ARBA" id="ARBA00023136"/>
    </source>
</evidence>
<feature type="transmembrane region" description="Helical" evidence="6">
    <location>
        <begin position="449"/>
        <end position="467"/>
    </location>
</feature>
<dbReference type="GO" id="GO:0022857">
    <property type="term" value="F:transmembrane transporter activity"/>
    <property type="evidence" value="ECO:0007669"/>
    <property type="project" value="InterPro"/>
</dbReference>
<feature type="transmembrane region" description="Helical" evidence="6">
    <location>
        <begin position="67"/>
        <end position="88"/>
    </location>
</feature>
<protein>
    <submittedName>
        <fullName evidence="7">Amino acid transporter</fullName>
    </submittedName>
</protein>
<dbReference type="Gene3D" id="1.20.1740.10">
    <property type="entry name" value="Amino acid/polyamine transporter I"/>
    <property type="match status" value="1"/>
</dbReference>
<evidence type="ECO:0000256" key="1">
    <source>
        <dbReference type="ARBA" id="ARBA00004141"/>
    </source>
</evidence>
<keyword evidence="2" id="KW-0813">Transport</keyword>
<dbReference type="InterPro" id="IPR002293">
    <property type="entry name" value="AA/rel_permease1"/>
</dbReference>
<keyword evidence="5 6" id="KW-0472">Membrane</keyword>
<proteinExistence type="predicted"/>
<dbReference type="PANTHER" id="PTHR45649:SF11">
    <property type="entry name" value="TRANSPORTER, PUTATIVE (EUROFUNG)-RELATED"/>
    <property type="match status" value="1"/>
</dbReference>
<dbReference type="PANTHER" id="PTHR45649">
    <property type="entry name" value="AMINO-ACID PERMEASE BAT1"/>
    <property type="match status" value="1"/>
</dbReference>
<feature type="transmembrane region" description="Helical" evidence="6">
    <location>
        <begin position="487"/>
        <end position="506"/>
    </location>
</feature>
<evidence type="ECO:0000313" key="8">
    <source>
        <dbReference type="Proteomes" id="UP000800035"/>
    </source>
</evidence>
<keyword evidence="4 6" id="KW-1133">Transmembrane helix</keyword>
<dbReference type="Pfam" id="PF13520">
    <property type="entry name" value="AA_permease_2"/>
    <property type="match status" value="1"/>
</dbReference>
<dbReference type="PIRSF" id="PIRSF006060">
    <property type="entry name" value="AA_transporter"/>
    <property type="match status" value="1"/>
</dbReference>
<dbReference type="AlphaFoldDB" id="A0A6A5TGE8"/>
<dbReference type="Proteomes" id="UP000800035">
    <property type="component" value="Unassembled WGS sequence"/>
</dbReference>
<evidence type="ECO:0000256" key="4">
    <source>
        <dbReference type="ARBA" id="ARBA00022989"/>
    </source>
</evidence>